<keyword evidence="1" id="KW-0812">Transmembrane</keyword>
<name>A0A375BRB0_9BURK</name>
<dbReference type="Proteomes" id="UP000256780">
    <property type="component" value="Chromosome CBM2587_a"/>
</dbReference>
<dbReference type="EMBL" id="OFSQ01000014">
    <property type="protein sequence ID" value="SOY50960.1"/>
    <property type="molecule type" value="Genomic_DNA"/>
</dbReference>
<gene>
    <name evidence="2" type="ORF">CBM2587_A210002</name>
</gene>
<reference evidence="2" key="1">
    <citation type="submission" date="2018-01" db="EMBL/GenBank/DDBJ databases">
        <authorList>
            <person name="Clerissi C."/>
        </authorList>
    </citation>
    <scope>NUCLEOTIDE SEQUENCE</scope>
    <source>
        <strain evidence="2">Cupriavidus sp. LMG 19464</strain>
    </source>
</reference>
<accession>A0A375BRB0</accession>
<feature type="transmembrane region" description="Helical" evidence="1">
    <location>
        <begin position="12"/>
        <end position="31"/>
    </location>
</feature>
<keyword evidence="1" id="KW-1133">Transmembrane helix</keyword>
<protein>
    <submittedName>
        <fullName evidence="2">Uncharacterized protein</fullName>
    </submittedName>
</protein>
<sequence>MLRMSSGATDQIPFWLVPVSSFGTAILTTFISSSLPLPIPVSLAPRPHGCSESLPEDLTVLWHPYGGYIVRRASYPTVTSDACLPRLLLVA</sequence>
<keyword evidence="1" id="KW-0472">Membrane</keyword>
<comment type="caution">
    <text evidence="2">The sequence shown here is derived from an EMBL/GenBank/DDBJ whole genome shotgun (WGS) entry which is preliminary data.</text>
</comment>
<proteinExistence type="predicted"/>
<evidence type="ECO:0000313" key="2">
    <source>
        <dbReference type="EMBL" id="SOY50960.1"/>
    </source>
</evidence>
<dbReference type="AlphaFoldDB" id="A0A375BRB0"/>
<organism evidence="2">
    <name type="scientific">Cupriavidus taiwanensis</name>
    <dbReference type="NCBI Taxonomy" id="164546"/>
    <lineage>
        <taxon>Bacteria</taxon>
        <taxon>Pseudomonadati</taxon>
        <taxon>Pseudomonadota</taxon>
        <taxon>Betaproteobacteria</taxon>
        <taxon>Burkholderiales</taxon>
        <taxon>Burkholderiaceae</taxon>
        <taxon>Cupriavidus</taxon>
    </lineage>
</organism>
<evidence type="ECO:0000256" key="1">
    <source>
        <dbReference type="SAM" id="Phobius"/>
    </source>
</evidence>